<gene>
    <name evidence="1" type="ORF">FJSC11DRAFT_0701</name>
</gene>
<organism evidence="1 2">
    <name type="scientific">Fischerella thermalis JSC-11</name>
    <dbReference type="NCBI Taxonomy" id="741277"/>
    <lineage>
        <taxon>Bacteria</taxon>
        <taxon>Bacillati</taxon>
        <taxon>Cyanobacteriota</taxon>
        <taxon>Cyanophyceae</taxon>
        <taxon>Nostocales</taxon>
        <taxon>Hapalosiphonaceae</taxon>
        <taxon>Fischerella</taxon>
    </lineage>
</organism>
<dbReference type="EMBL" id="AGIZ01000002">
    <property type="protein sequence ID" value="EHC18721.1"/>
    <property type="molecule type" value="Genomic_DNA"/>
</dbReference>
<dbReference type="RefSeq" id="WP_009454812.1">
    <property type="nucleotide sequence ID" value="NZ_AGIZ01000002.1"/>
</dbReference>
<dbReference type="AlphaFoldDB" id="G6FPC1"/>
<evidence type="ECO:0000313" key="1">
    <source>
        <dbReference type="EMBL" id="EHC18721.1"/>
    </source>
</evidence>
<keyword evidence="2" id="KW-1185">Reference proteome</keyword>
<evidence type="ECO:0000313" key="2">
    <source>
        <dbReference type="Proteomes" id="UP000004344"/>
    </source>
</evidence>
<reference evidence="1 2" key="1">
    <citation type="submission" date="2011-09" db="EMBL/GenBank/DDBJ databases">
        <title>The draft genome of Fischerella sp. JSC-11.</title>
        <authorList>
            <consortium name="US DOE Joint Genome Institute (JGI-PGF)"/>
            <person name="Lucas S."/>
            <person name="Han J."/>
            <person name="Lapidus A."/>
            <person name="Cheng J.-F."/>
            <person name="Goodwin L."/>
            <person name="Pitluck S."/>
            <person name="Peters L."/>
            <person name="Land M.L."/>
            <person name="Hauser L."/>
            <person name="Sarkisova S."/>
            <person name="Bryant D.A."/>
            <person name="Brown I."/>
            <person name="Woyke T.J."/>
        </authorList>
    </citation>
    <scope>NUCLEOTIDE SEQUENCE [LARGE SCALE GENOMIC DNA]</scope>
    <source>
        <strain evidence="1 2">JSC-11</strain>
    </source>
</reference>
<accession>G6FPC1</accession>
<protein>
    <submittedName>
        <fullName evidence="1">Uncharacterized protein</fullName>
    </submittedName>
</protein>
<comment type="caution">
    <text evidence="1">The sequence shown here is derived from an EMBL/GenBank/DDBJ whole genome shotgun (WGS) entry which is preliminary data.</text>
</comment>
<dbReference type="PATRIC" id="fig|741277.3.peg.817"/>
<dbReference type="Proteomes" id="UP000004344">
    <property type="component" value="Unassembled WGS sequence"/>
</dbReference>
<sequence length="164" mass="17812">MRSRAILILISLLIVVGFLGFQLELNLPGRPPSIDKTYTPLTKSPSTSVGSYDVLGYVVESEKADRWLQTEKGRQALSPDHGAVKVTQDLIDLGRDALFMQNGLMANTPGLPVAAQLNGTSSAFQNTLAPSPHEVADIDTLKRGAAIFQKAKPHWIVSQRTLFS</sequence>
<proteinExistence type="predicted"/>
<name>G6FPC1_9CYAN</name>